<evidence type="ECO:0000313" key="2">
    <source>
        <dbReference type="Proteomes" id="UP000061839"/>
    </source>
</evidence>
<dbReference type="AlphaFoldDB" id="A0A0D4BXS2"/>
<dbReference type="GO" id="GO:0043720">
    <property type="term" value="F:3-keto-5-aminohexanoate cleavage activity"/>
    <property type="evidence" value="ECO:0007669"/>
    <property type="project" value="InterPro"/>
</dbReference>
<evidence type="ECO:0000313" key="1">
    <source>
        <dbReference type="EMBL" id="AJT40930.1"/>
    </source>
</evidence>
<dbReference type="Proteomes" id="UP000061839">
    <property type="component" value="Chromosome"/>
</dbReference>
<dbReference type="InterPro" id="IPR008567">
    <property type="entry name" value="BKACE"/>
</dbReference>
<dbReference type="EMBL" id="CP011005">
    <property type="protein sequence ID" value="AJT40930.1"/>
    <property type="molecule type" value="Genomic_DNA"/>
</dbReference>
<keyword evidence="2" id="KW-1185">Reference proteome</keyword>
<reference evidence="1 2" key="1">
    <citation type="journal article" date="2015" name="Genome Announc.">
        <title>Complete Genome Sequencing of Protease-Producing Novel Arthrobacter sp. Strain IHBB 11108 Using PacBio Single-Molecule Real-Time Sequencing Technology.</title>
        <authorList>
            <person name="Kiran S."/>
            <person name="Swarnkar M.K."/>
            <person name="Pal M."/>
            <person name="Thakur R."/>
            <person name="Tewari R."/>
            <person name="Singh A.K."/>
            <person name="Gulati A."/>
        </authorList>
    </citation>
    <scope>NUCLEOTIDE SEQUENCE [LARGE SCALE GENOMIC DNA]</scope>
    <source>
        <strain evidence="1 2">IHBB 11108</strain>
    </source>
</reference>
<proteinExistence type="predicted"/>
<dbReference type="Gene3D" id="3.20.20.70">
    <property type="entry name" value="Aldolase class I"/>
    <property type="match status" value="1"/>
</dbReference>
<dbReference type="InterPro" id="IPR013785">
    <property type="entry name" value="Aldolase_TIM"/>
</dbReference>
<dbReference type="OrthoDB" id="3424160at2"/>
<evidence type="ECO:0008006" key="3">
    <source>
        <dbReference type="Google" id="ProtNLM"/>
    </source>
</evidence>
<sequence>MFLKACLNGARQPLEHPRLPVSAEQLALDAVAVRQLGAQAVHIHAKDEAGRDTLAASSVGQALTAIRAAAPGLAIGVTTGDWIASTPERLAAIANWQVLPEFASVNWHEPDAVALAEALLARGVAVEAGIFHPAAARAWSRWPKRESSTLRILIELPEGLDAAEVPSAAEEILAILSNSNTQLPMLLHGEGSSCWPAIHYALRHGFQLRLGLEDTLELPDGRTAPDNAALFLALNQLASTG</sequence>
<name>A0A0D4BXS2_9MICC</name>
<protein>
    <recommendedName>
        <fullName evidence="3">3-keto-5-aminohexanoate cleavage protein</fullName>
    </recommendedName>
</protein>
<dbReference type="RefSeq" id="WP_045073897.1">
    <property type="nucleotide sequence ID" value="NZ_CP011005.1"/>
</dbReference>
<dbReference type="PATRIC" id="fig|1618207.4.peg.882"/>
<dbReference type="STRING" id="1618207.UM93_04335"/>
<organism evidence="1 2">
    <name type="scientific">Psychromicrobium lacuslunae</name>
    <dbReference type="NCBI Taxonomy" id="1618207"/>
    <lineage>
        <taxon>Bacteria</taxon>
        <taxon>Bacillati</taxon>
        <taxon>Actinomycetota</taxon>
        <taxon>Actinomycetes</taxon>
        <taxon>Micrococcales</taxon>
        <taxon>Micrococcaceae</taxon>
        <taxon>Psychromicrobium</taxon>
    </lineage>
</organism>
<dbReference type="PANTHER" id="PTHR37418">
    <property type="entry name" value="3-KETO-5-AMINOHEXANOATE CLEAVAGE ENZYME-RELATED"/>
    <property type="match status" value="1"/>
</dbReference>
<dbReference type="HOGENOM" id="CLU_098986_0_0_11"/>
<dbReference type="KEGG" id="ari:UM93_04335"/>
<gene>
    <name evidence="1" type="ORF">UM93_04335</name>
</gene>
<accession>A0A0D4BXS2</accession>
<dbReference type="PANTHER" id="PTHR37418:SF1">
    <property type="entry name" value="3-KETO-5-AMINOHEXANOATE CLEAVAGE PROTEIN"/>
    <property type="match status" value="1"/>
</dbReference>
<dbReference type="Pfam" id="PF05853">
    <property type="entry name" value="BKACE"/>
    <property type="match status" value="1"/>
</dbReference>